<dbReference type="Proteomes" id="UP000198284">
    <property type="component" value="Unassembled WGS sequence"/>
</dbReference>
<proteinExistence type="predicted"/>
<accession>A0A239FC01</accession>
<feature type="region of interest" description="Disordered" evidence="1">
    <location>
        <begin position="1"/>
        <end position="47"/>
    </location>
</feature>
<dbReference type="EMBL" id="FZOT01000003">
    <property type="protein sequence ID" value="SNS54580.1"/>
    <property type="molecule type" value="Genomic_DNA"/>
</dbReference>
<protein>
    <submittedName>
        <fullName evidence="2">Uncharacterized protein</fullName>
    </submittedName>
</protein>
<dbReference type="InterPro" id="IPR036852">
    <property type="entry name" value="Peptidase_S8/S53_dom_sf"/>
</dbReference>
<evidence type="ECO:0000313" key="3">
    <source>
        <dbReference type="Proteomes" id="UP000198284"/>
    </source>
</evidence>
<gene>
    <name evidence="2" type="ORF">SAMN06265795_103295</name>
</gene>
<dbReference type="SUPFAM" id="SSF52743">
    <property type="entry name" value="Subtilisin-like"/>
    <property type="match status" value="1"/>
</dbReference>
<dbReference type="GO" id="GO:0004252">
    <property type="term" value="F:serine-type endopeptidase activity"/>
    <property type="evidence" value="ECO:0007669"/>
    <property type="project" value="InterPro"/>
</dbReference>
<sequence>MAITSNIRINRDLPPNNSIQEPGPSLKRGTAQTASTSSNGMSDSATKKTELSTPLIAVFDVFSNADETVRWVDVNNDGMNDFLGHGDIVSAIIQAKTGIAPEHHDASPEAVVTFLCDLNTSRKGDFQGVFLNFSQEVSDTPEVVDALIDAAKKGAKITISEGNRNFNQLALNVRKRLGGKKHPNIAIVAASDGRVGEKPSMIADSKNVFRKDLTDAISNGRLKVIQVRGGFDINGDKFPDLSDNVVFRNWNDLTGKKLAENWAPDDVRKKIRGGAQVGELWTDSTLNGKLIRISDIGDQDERELVLRDLAARLGLTKNQIQGLYVDLGALSTYVVTMQSGGGLVVYSANGRGELSRLSHKGGFGDAAATSWAAPNYLADLILQFESTVRRAR</sequence>
<dbReference type="AlphaFoldDB" id="A0A239FC01"/>
<keyword evidence="3" id="KW-1185">Reference proteome</keyword>
<feature type="compositionally biased region" description="Polar residues" evidence="1">
    <location>
        <begin position="30"/>
        <end position="44"/>
    </location>
</feature>
<evidence type="ECO:0000256" key="1">
    <source>
        <dbReference type="SAM" id="MobiDB-lite"/>
    </source>
</evidence>
<dbReference type="GO" id="GO:0006508">
    <property type="term" value="P:proteolysis"/>
    <property type="evidence" value="ECO:0007669"/>
    <property type="project" value="InterPro"/>
</dbReference>
<dbReference type="RefSeq" id="WP_143131180.1">
    <property type="nucleotide sequence ID" value="NZ_FZOT01000003.1"/>
</dbReference>
<evidence type="ECO:0000313" key="2">
    <source>
        <dbReference type="EMBL" id="SNS54580.1"/>
    </source>
</evidence>
<name>A0A239FC01_9BURK</name>
<organism evidence="2 3">
    <name type="scientific">Noviherbaspirillum humi</name>
    <dbReference type="NCBI Taxonomy" id="1688639"/>
    <lineage>
        <taxon>Bacteria</taxon>
        <taxon>Pseudomonadati</taxon>
        <taxon>Pseudomonadota</taxon>
        <taxon>Betaproteobacteria</taxon>
        <taxon>Burkholderiales</taxon>
        <taxon>Oxalobacteraceae</taxon>
        <taxon>Noviherbaspirillum</taxon>
    </lineage>
</organism>
<reference evidence="2 3" key="1">
    <citation type="submission" date="2017-06" db="EMBL/GenBank/DDBJ databases">
        <authorList>
            <person name="Kim H.J."/>
            <person name="Triplett B.A."/>
        </authorList>
    </citation>
    <scope>NUCLEOTIDE SEQUENCE [LARGE SCALE GENOMIC DNA]</scope>
    <source>
        <strain evidence="2 3">U15</strain>
    </source>
</reference>